<evidence type="ECO:0000313" key="2">
    <source>
        <dbReference type="EMBL" id="MBB4930385.1"/>
    </source>
</evidence>
<dbReference type="RefSeq" id="WP_184575535.1">
    <property type="nucleotide sequence ID" value="NZ_JACHJT010000001.1"/>
</dbReference>
<name>A0A7W7REA0_9ACTN</name>
<feature type="region of interest" description="Disordered" evidence="1">
    <location>
        <begin position="1"/>
        <end position="26"/>
    </location>
</feature>
<evidence type="ECO:0000313" key="3">
    <source>
        <dbReference type="Proteomes" id="UP000523007"/>
    </source>
</evidence>
<evidence type="ECO:0000256" key="1">
    <source>
        <dbReference type="SAM" id="MobiDB-lite"/>
    </source>
</evidence>
<dbReference type="AlphaFoldDB" id="A0A7W7REA0"/>
<keyword evidence="3" id="KW-1185">Reference proteome</keyword>
<dbReference type="EMBL" id="JACHJT010000001">
    <property type="protein sequence ID" value="MBB4930385.1"/>
    <property type="molecule type" value="Genomic_DNA"/>
</dbReference>
<dbReference type="Proteomes" id="UP000523007">
    <property type="component" value="Unassembled WGS sequence"/>
</dbReference>
<reference evidence="2 3" key="1">
    <citation type="submission" date="2020-08" db="EMBL/GenBank/DDBJ databases">
        <title>Sequencing the genomes of 1000 actinobacteria strains.</title>
        <authorList>
            <person name="Klenk H.-P."/>
        </authorList>
    </citation>
    <scope>NUCLEOTIDE SEQUENCE [LARGE SCALE GENOMIC DNA]</scope>
    <source>
        <strain evidence="2 3">DSM 102030</strain>
    </source>
</reference>
<comment type="caution">
    <text evidence="2">The sequence shown here is derived from an EMBL/GenBank/DDBJ whole genome shotgun (WGS) entry which is preliminary data.</text>
</comment>
<feature type="region of interest" description="Disordered" evidence="1">
    <location>
        <begin position="60"/>
        <end position="104"/>
    </location>
</feature>
<protein>
    <submittedName>
        <fullName evidence="2">Uncharacterized protein</fullName>
    </submittedName>
</protein>
<organism evidence="2 3">
    <name type="scientific">Lipingzhangella halophila</name>
    <dbReference type="NCBI Taxonomy" id="1783352"/>
    <lineage>
        <taxon>Bacteria</taxon>
        <taxon>Bacillati</taxon>
        <taxon>Actinomycetota</taxon>
        <taxon>Actinomycetes</taxon>
        <taxon>Streptosporangiales</taxon>
        <taxon>Nocardiopsidaceae</taxon>
        <taxon>Lipingzhangella</taxon>
    </lineage>
</organism>
<feature type="compositionally biased region" description="Basic and acidic residues" evidence="1">
    <location>
        <begin position="1"/>
        <end position="14"/>
    </location>
</feature>
<proteinExistence type="predicted"/>
<sequence>MGSEHGQHLFEVGKGHVGGGAVNEAADPGVQTSEALRHPCLDPCAIEPVLLTVLPPGLRNAEQHPTAVDSAPSTGGRPKDGRNGFDTNPSHRLHDPARAGILAE</sequence>
<accession>A0A7W7REA0</accession>
<gene>
    <name evidence="2" type="ORF">F4561_001205</name>
</gene>